<dbReference type="AlphaFoldDB" id="A0A1F5EM30"/>
<proteinExistence type="inferred from homology"/>
<dbReference type="InterPro" id="IPR014720">
    <property type="entry name" value="dsRBD_dom"/>
</dbReference>
<dbReference type="HAMAP" id="MF_00104">
    <property type="entry name" value="RNase_III"/>
    <property type="match status" value="1"/>
</dbReference>
<dbReference type="CDD" id="cd10845">
    <property type="entry name" value="DSRM_RNAse_III_family"/>
    <property type="match status" value="1"/>
</dbReference>
<feature type="active site" evidence="9">
    <location>
        <position position="49"/>
    </location>
</feature>
<comment type="subcellular location">
    <subcellularLocation>
        <location evidence="9">Cytoplasm</location>
    </subcellularLocation>
</comment>
<keyword evidence="7 9" id="KW-0378">Hydrolase</keyword>
<evidence type="ECO:0000313" key="12">
    <source>
        <dbReference type="EMBL" id="OGD68286.1"/>
    </source>
</evidence>
<keyword evidence="9" id="KW-0479">Metal-binding</keyword>
<dbReference type="GO" id="GO:0004525">
    <property type="term" value="F:ribonuclease III activity"/>
    <property type="evidence" value="ECO:0007669"/>
    <property type="project" value="UniProtKB-UniRule"/>
</dbReference>
<dbReference type="SUPFAM" id="SSF54768">
    <property type="entry name" value="dsRNA-binding domain-like"/>
    <property type="match status" value="1"/>
</dbReference>
<evidence type="ECO:0000256" key="6">
    <source>
        <dbReference type="ARBA" id="ARBA00022759"/>
    </source>
</evidence>
<protein>
    <recommendedName>
        <fullName evidence="9">Ribonuclease 3</fullName>
        <ecNumber evidence="9">3.1.26.3</ecNumber>
    </recommendedName>
    <alternativeName>
        <fullName evidence="9">Ribonuclease III</fullName>
        <shortName evidence="9">RNase III</shortName>
    </alternativeName>
</protein>
<reference evidence="12 13" key="1">
    <citation type="journal article" date="2016" name="Nat. Commun.">
        <title>Thousands of microbial genomes shed light on interconnected biogeochemical processes in an aquifer system.</title>
        <authorList>
            <person name="Anantharaman K."/>
            <person name="Brown C.T."/>
            <person name="Hug L.A."/>
            <person name="Sharon I."/>
            <person name="Castelle C.J."/>
            <person name="Probst A.J."/>
            <person name="Thomas B.C."/>
            <person name="Singh A."/>
            <person name="Wilkins M.J."/>
            <person name="Karaoz U."/>
            <person name="Brodie E.L."/>
            <person name="Williams K.H."/>
            <person name="Hubbard S.S."/>
            <person name="Banfield J.F."/>
        </authorList>
    </citation>
    <scope>NUCLEOTIDE SEQUENCE [LARGE SCALE GENOMIC DNA]</scope>
</reference>
<dbReference type="PROSITE" id="PS50137">
    <property type="entry name" value="DS_RBD"/>
    <property type="match status" value="1"/>
</dbReference>
<feature type="binding site" evidence="9">
    <location>
        <position position="121"/>
    </location>
    <ligand>
        <name>Mg(2+)</name>
        <dbReference type="ChEBI" id="CHEBI:18420"/>
    </ligand>
</feature>
<evidence type="ECO:0000256" key="7">
    <source>
        <dbReference type="ARBA" id="ARBA00022801"/>
    </source>
</evidence>
<dbReference type="NCBIfam" id="TIGR02191">
    <property type="entry name" value="RNaseIII"/>
    <property type="match status" value="1"/>
</dbReference>
<dbReference type="EC" id="3.1.26.3" evidence="9"/>
<evidence type="ECO:0000256" key="5">
    <source>
        <dbReference type="ARBA" id="ARBA00022722"/>
    </source>
</evidence>
<evidence type="ECO:0000259" key="10">
    <source>
        <dbReference type="PROSITE" id="PS50137"/>
    </source>
</evidence>
<comment type="catalytic activity">
    <reaction evidence="1 9">
        <text>Endonucleolytic cleavage to 5'-phosphomonoester.</text>
        <dbReference type="EC" id="3.1.26.3"/>
    </reaction>
</comment>
<feature type="binding site" evidence="9">
    <location>
        <position position="118"/>
    </location>
    <ligand>
        <name>Mg(2+)</name>
        <dbReference type="ChEBI" id="CHEBI:18420"/>
    </ligand>
</feature>
<dbReference type="GO" id="GO:0005737">
    <property type="term" value="C:cytoplasm"/>
    <property type="evidence" value="ECO:0007669"/>
    <property type="project" value="UniProtKB-SubCell"/>
</dbReference>
<dbReference type="GO" id="GO:0003725">
    <property type="term" value="F:double-stranded RNA binding"/>
    <property type="evidence" value="ECO:0007669"/>
    <property type="project" value="TreeGrafter"/>
</dbReference>
<feature type="domain" description="DRBM" evidence="10">
    <location>
        <begin position="159"/>
        <end position="224"/>
    </location>
</feature>
<feature type="binding site" evidence="9">
    <location>
        <position position="45"/>
    </location>
    <ligand>
        <name>Mg(2+)</name>
        <dbReference type="ChEBI" id="CHEBI:18420"/>
    </ligand>
</feature>
<evidence type="ECO:0000256" key="8">
    <source>
        <dbReference type="ARBA" id="ARBA00022884"/>
    </source>
</evidence>
<dbReference type="SMART" id="SM00358">
    <property type="entry name" value="DSRM"/>
    <property type="match status" value="1"/>
</dbReference>
<keyword evidence="9" id="KW-0819">tRNA processing</keyword>
<dbReference type="Pfam" id="PF00035">
    <property type="entry name" value="dsrm"/>
    <property type="match status" value="1"/>
</dbReference>
<dbReference type="GO" id="GO:0008033">
    <property type="term" value="P:tRNA processing"/>
    <property type="evidence" value="ECO:0007669"/>
    <property type="project" value="UniProtKB-KW"/>
</dbReference>
<dbReference type="Pfam" id="PF14622">
    <property type="entry name" value="Ribonucleas_3_3"/>
    <property type="match status" value="1"/>
</dbReference>
<dbReference type="PROSITE" id="PS00517">
    <property type="entry name" value="RNASE_3_1"/>
    <property type="match status" value="1"/>
</dbReference>
<dbReference type="GO" id="GO:0006364">
    <property type="term" value="P:rRNA processing"/>
    <property type="evidence" value="ECO:0007669"/>
    <property type="project" value="UniProtKB-UniRule"/>
</dbReference>
<dbReference type="GO" id="GO:0046872">
    <property type="term" value="F:metal ion binding"/>
    <property type="evidence" value="ECO:0007669"/>
    <property type="project" value="UniProtKB-KW"/>
</dbReference>
<evidence type="ECO:0000259" key="11">
    <source>
        <dbReference type="PROSITE" id="PS50142"/>
    </source>
</evidence>
<dbReference type="PANTHER" id="PTHR11207:SF0">
    <property type="entry name" value="RIBONUCLEASE 3"/>
    <property type="match status" value="1"/>
</dbReference>
<gene>
    <name evidence="9" type="primary">rnc</name>
    <name evidence="12" type="ORF">A2811_01190</name>
</gene>
<keyword evidence="8 9" id="KW-0694">RNA-binding</keyword>
<dbReference type="SUPFAM" id="SSF69065">
    <property type="entry name" value="RNase III domain-like"/>
    <property type="match status" value="1"/>
</dbReference>
<comment type="function">
    <text evidence="9">Digests double-stranded RNA. Involved in the processing of primary rRNA transcript to yield the immediate precursors to the large and small rRNAs (23S and 16S). Processes some mRNAs, and tRNAs when they are encoded in the rRNA operon. Processes pre-crRNA and tracrRNA of type II CRISPR loci if present in the organism.</text>
</comment>
<feature type="active site" evidence="9">
    <location>
        <position position="121"/>
    </location>
</feature>
<sequence>MDFSKFEKKIEVEFKDKDLLKKAFTHRSYINEHGGSYWDHNERLEYLGDAVLELVVSRHLYDKFPEEKEGILTSYRSALVNTITISDSARNLDMNSYLLLSKGESKDTGRARNSILANAFEALIGAIYLDQGYDTAEQFIANNLFHLTDNVIKNRSWQDSKSFFQEKAQDIVKITPSYQVLDETGPDHDRKFKIGAFLGEDQAGEGVGASKQIAEQEAAKDALKNKNWNN</sequence>
<evidence type="ECO:0000313" key="13">
    <source>
        <dbReference type="Proteomes" id="UP000186670"/>
    </source>
</evidence>
<dbReference type="PANTHER" id="PTHR11207">
    <property type="entry name" value="RIBONUCLEASE III"/>
    <property type="match status" value="1"/>
</dbReference>
<keyword evidence="9" id="KW-0699">rRNA-binding</keyword>
<dbReference type="GO" id="GO:0006397">
    <property type="term" value="P:mRNA processing"/>
    <property type="evidence" value="ECO:0007669"/>
    <property type="project" value="UniProtKB-UniRule"/>
</dbReference>
<comment type="similarity">
    <text evidence="2">Belongs to the ribonuclease III family.</text>
</comment>
<dbReference type="SMART" id="SM00535">
    <property type="entry name" value="RIBOc"/>
    <property type="match status" value="1"/>
</dbReference>
<dbReference type="GO" id="GO:0019843">
    <property type="term" value="F:rRNA binding"/>
    <property type="evidence" value="ECO:0007669"/>
    <property type="project" value="UniProtKB-KW"/>
</dbReference>
<dbReference type="Gene3D" id="3.30.160.20">
    <property type="match status" value="1"/>
</dbReference>
<keyword evidence="3 9" id="KW-0698">rRNA processing</keyword>
<organism evidence="12 13">
    <name type="scientific">Candidatus Campbellbacteria bacterium RIFCSPHIGHO2_01_FULL_34_10</name>
    <dbReference type="NCBI Taxonomy" id="1797577"/>
    <lineage>
        <taxon>Bacteria</taxon>
        <taxon>Candidatus Campbelliibacteriota</taxon>
    </lineage>
</organism>
<keyword evidence="9" id="KW-0963">Cytoplasm</keyword>
<evidence type="ECO:0000256" key="9">
    <source>
        <dbReference type="HAMAP-Rule" id="MF_00104"/>
    </source>
</evidence>
<name>A0A1F5EM30_9BACT</name>
<comment type="caution">
    <text evidence="12">The sequence shown here is derived from an EMBL/GenBank/DDBJ whole genome shotgun (WGS) entry which is preliminary data.</text>
</comment>
<comment type="cofactor">
    <cofactor evidence="9">
        <name>Mg(2+)</name>
        <dbReference type="ChEBI" id="CHEBI:18420"/>
    </cofactor>
</comment>
<dbReference type="PROSITE" id="PS50142">
    <property type="entry name" value="RNASE_3_2"/>
    <property type="match status" value="1"/>
</dbReference>
<feature type="domain" description="RNase III" evidence="11">
    <location>
        <begin position="3"/>
        <end position="132"/>
    </location>
</feature>
<dbReference type="Gene3D" id="1.10.1520.10">
    <property type="entry name" value="Ribonuclease III domain"/>
    <property type="match status" value="1"/>
</dbReference>
<dbReference type="CDD" id="cd00593">
    <property type="entry name" value="RIBOc"/>
    <property type="match status" value="1"/>
</dbReference>
<keyword evidence="9" id="KW-0460">Magnesium</keyword>
<keyword evidence="6 9" id="KW-0255">Endonuclease</keyword>
<dbReference type="Proteomes" id="UP000186670">
    <property type="component" value="Unassembled WGS sequence"/>
</dbReference>
<accession>A0A1F5EM30</accession>
<dbReference type="InterPro" id="IPR036389">
    <property type="entry name" value="RNase_III_sf"/>
</dbReference>
<evidence type="ECO:0000256" key="2">
    <source>
        <dbReference type="ARBA" id="ARBA00010183"/>
    </source>
</evidence>
<evidence type="ECO:0000256" key="3">
    <source>
        <dbReference type="ARBA" id="ARBA00022552"/>
    </source>
</evidence>
<evidence type="ECO:0000256" key="4">
    <source>
        <dbReference type="ARBA" id="ARBA00022664"/>
    </source>
</evidence>
<keyword evidence="5 9" id="KW-0540">Nuclease</keyword>
<dbReference type="EMBL" id="MEZZ01000036">
    <property type="protein sequence ID" value="OGD68286.1"/>
    <property type="molecule type" value="Genomic_DNA"/>
</dbReference>
<keyword evidence="4 9" id="KW-0507">mRNA processing</keyword>
<evidence type="ECO:0000256" key="1">
    <source>
        <dbReference type="ARBA" id="ARBA00000109"/>
    </source>
</evidence>
<dbReference type="FunFam" id="1.10.1520.10:FF:000001">
    <property type="entry name" value="Ribonuclease 3"/>
    <property type="match status" value="1"/>
</dbReference>
<comment type="subunit">
    <text evidence="9">Homodimer.</text>
</comment>
<dbReference type="InterPro" id="IPR000999">
    <property type="entry name" value="RNase_III_dom"/>
</dbReference>
<dbReference type="GO" id="GO:0010468">
    <property type="term" value="P:regulation of gene expression"/>
    <property type="evidence" value="ECO:0007669"/>
    <property type="project" value="TreeGrafter"/>
</dbReference>
<dbReference type="InterPro" id="IPR011907">
    <property type="entry name" value="RNase_III"/>
</dbReference>